<comment type="cofactor">
    <cofactor evidence="1">
        <name>Zn(2+)</name>
        <dbReference type="ChEBI" id="CHEBI:29105"/>
    </cofactor>
</comment>
<feature type="domain" description="Amidohydrolase-related" evidence="6">
    <location>
        <begin position="64"/>
        <end position="444"/>
    </location>
</feature>
<reference evidence="7 8" key="1">
    <citation type="journal article" date="2019" name="Int. J. Syst. Evol. Microbiol.">
        <title>The Global Catalogue of Microorganisms (GCM) 10K type strain sequencing project: providing services to taxonomists for standard genome sequencing and annotation.</title>
        <authorList>
            <consortium name="The Broad Institute Genomics Platform"/>
            <consortium name="The Broad Institute Genome Sequencing Center for Infectious Disease"/>
            <person name="Wu L."/>
            <person name="Ma J."/>
        </authorList>
    </citation>
    <scope>NUCLEOTIDE SEQUENCE [LARGE SCALE GENOMIC DNA]</scope>
    <source>
        <strain evidence="7 8">JCM 10649</strain>
    </source>
</reference>
<protein>
    <submittedName>
        <fullName evidence="7">Dihydroorotase</fullName>
    </submittedName>
</protein>
<comment type="caution">
    <text evidence="7">The sequence shown here is derived from an EMBL/GenBank/DDBJ whole genome shotgun (WGS) entry which is preliminary data.</text>
</comment>
<dbReference type="SUPFAM" id="SSF51338">
    <property type="entry name" value="Composite domain of metallo-dependent hydrolases"/>
    <property type="match status" value="1"/>
</dbReference>
<evidence type="ECO:0000256" key="2">
    <source>
        <dbReference type="ARBA" id="ARBA00002368"/>
    </source>
</evidence>
<sequence length="487" mass="51903">MSTPDRTTAPAAAGYDLVVTGARVVTPQGVLEGGVAVSEGRIAAVLGPGETPAAARTIDAEGRYLLPGVIDSHVHFRTPGLLYKEDWEHGSRAAAAGGVTTVIDMPNTQPPLIEPDDAAAKAAMIDGKSLVDYRFHFGVTEDSIDNLYRLQPRQATSVKVFMTGHHTAPHVIRDPQALDRIFAIAAERGIRLVLHAEDDGVFALLDDYLGEPEGYDAYEPSRPRSGGIVAAARVVELVRRHGTSVHIVHVSSSEESVLLRAANRAGLPITFEVTSHHLSFSASDTQRLGARIRLSPAIRSLDDQRDLWNALLEGGVATIGSDHAPHTVEEKSRSVQASPPGLPGVQELLTAVFTGMRRRHPELSTDELMTRIAQVGSAQPAALFGIGDRKGRIVAGLDADFTLFDPDAVWIMSAGHVQAKCGWSAYEGWTFTGRPDVTVRRGEVIWDGRGESPVFGSPTGIWLDAESSVLPVENGPAAVPAAVPAPA</sequence>
<evidence type="ECO:0000256" key="4">
    <source>
        <dbReference type="ARBA" id="ARBA00022723"/>
    </source>
</evidence>
<name>A0ABN0ZRF2_9ACTN</name>
<keyword evidence="5" id="KW-0378">Hydrolase</keyword>
<dbReference type="PANTHER" id="PTHR43668">
    <property type="entry name" value="ALLANTOINASE"/>
    <property type="match status" value="1"/>
</dbReference>
<dbReference type="NCBIfam" id="TIGR00857">
    <property type="entry name" value="pyrC_multi"/>
    <property type="match status" value="1"/>
</dbReference>
<dbReference type="RefSeq" id="WP_344088724.1">
    <property type="nucleotide sequence ID" value="NZ_BAAAHB010000014.1"/>
</dbReference>
<dbReference type="Gene3D" id="2.30.40.10">
    <property type="entry name" value="Urease, subunit C, domain 1"/>
    <property type="match status" value="1"/>
</dbReference>
<dbReference type="PROSITE" id="PS00482">
    <property type="entry name" value="DIHYDROOROTASE_1"/>
    <property type="match status" value="1"/>
</dbReference>
<organism evidence="7 8">
    <name type="scientific">Streptomyces stramineus</name>
    <dbReference type="NCBI Taxonomy" id="173861"/>
    <lineage>
        <taxon>Bacteria</taxon>
        <taxon>Bacillati</taxon>
        <taxon>Actinomycetota</taxon>
        <taxon>Actinomycetes</taxon>
        <taxon>Kitasatosporales</taxon>
        <taxon>Streptomycetaceae</taxon>
        <taxon>Streptomyces</taxon>
    </lineage>
</organism>
<dbReference type="EMBL" id="BAAAHB010000014">
    <property type="protein sequence ID" value="GAA0456612.1"/>
    <property type="molecule type" value="Genomic_DNA"/>
</dbReference>
<dbReference type="Proteomes" id="UP001499895">
    <property type="component" value="Unassembled WGS sequence"/>
</dbReference>
<dbReference type="Gene3D" id="3.20.20.140">
    <property type="entry name" value="Metal-dependent hydrolases"/>
    <property type="match status" value="1"/>
</dbReference>
<dbReference type="InterPro" id="IPR032466">
    <property type="entry name" value="Metal_Hydrolase"/>
</dbReference>
<comment type="similarity">
    <text evidence="3">Belongs to the metallo-dependent hydrolases superfamily. DHOase family. Class I DHOase subfamily.</text>
</comment>
<proteinExistence type="inferred from homology"/>
<dbReference type="InterPro" id="IPR006680">
    <property type="entry name" value="Amidohydro-rel"/>
</dbReference>
<evidence type="ECO:0000259" key="6">
    <source>
        <dbReference type="Pfam" id="PF01979"/>
    </source>
</evidence>
<comment type="function">
    <text evidence="2">Catalyzes the reversible cyclization of carbamoyl aspartate to dihydroorotate.</text>
</comment>
<evidence type="ECO:0000256" key="3">
    <source>
        <dbReference type="ARBA" id="ARBA00010286"/>
    </source>
</evidence>
<keyword evidence="4" id="KW-0479">Metal-binding</keyword>
<dbReference type="PROSITE" id="PS00483">
    <property type="entry name" value="DIHYDROOROTASE_2"/>
    <property type="match status" value="1"/>
</dbReference>
<dbReference type="PANTHER" id="PTHR43668:SF4">
    <property type="entry name" value="ALLANTOINASE"/>
    <property type="match status" value="1"/>
</dbReference>
<dbReference type="SUPFAM" id="SSF51556">
    <property type="entry name" value="Metallo-dependent hydrolases"/>
    <property type="match status" value="1"/>
</dbReference>
<keyword evidence="8" id="KW-1185">Reference proteome</keyword>
<evidence type="ECO:0000313" key="8">
    <source>
        <dbReference type="Proteomes" id="UP001499895"/>
    </source>
</evidence>
<dbReference type="Pfam" id="PF01979">
    <property type="entry name" value="Amidohydro_1"/>
    <property type="match status" value="1"/>
</dbReference>
<evidence type="ECO:0000313" key="7">
    <source>
        <dbReference type="EMBL" id="GAA0456612.1"/>
    </source>
</evidence>
<dbReference type="InterPro" id="IPR002195">
    <property type="entry name" value="Dihydroorotase_CS"/>
</dbReference>
<evidence type="ECO:0000256" key="1">
    <source>
        <dbReference type="ARBA" id="ARBA00001947"/>
    </source>
</evidence>
<dbReference type="InterPro" id="IPR011059">
    <property type="entry name" value="Metal-dep_hydrolase_composite"/>
</dbReference>
<dbReference type="InterPro" id="IPR050138">
    <property type="entry name" value="DHOase/Allantoinase_Hydrolase"/>
</dbReference>
<accession>A0ABN0ZRF2</accession>
<evidence type="ECO:0000256" key="5">
    <source>
        <dbReference type="ARBA" id="ARBA00022801"/>
    </source>
</evidence>
<gene>
    <name evidence="7" type="ORF">GCM10009544_19090</name>
</gene>